<dbReference type="InterPro" id="IPR001567">
    <property type="entry name" value="Pept_M3A_M3B_dom"/>
</dbReference>
<dbReference type="GO" id="GO:0046872">
    <property type="term" value="F:metal ion binding"/>
    <property type="evidence" value="ECO:0007669"/>
    <property type="project" value="UniProtKB-UniRule"/>
</dbReference>
<proteinExistence type="inferred from homology"/>
<dbReference type="AlphaFoldDB" id="A0A9D6V201"/>
<dbReference type="NCBIfam" id="TIGR02289">
    <property type="entry name" value="M3_not_pepF"/>
    <property type="match status" value="1"/>
</dbReference>
<keyword evidence="3 6" id="KW-0378">Hydrolase</keyword>
<gene>
    <name evidence="8" type="ORF">HY912_14065</name>
</gene>
<name>A0A9D6V201_9BACT</name>
<evidence type="ECO:0000256" key="1">
    <source>
        <dbReference type="ARBA" id="ARBA00022670"/>
    </source>
</evidence>
<evidence type="ECO:0000259" key="7">
    <source>
        <dbReference type="Pfam" id="PF01432"/>
    </source>
</evidence>
<dbReference type="Pfam" id="PF01432">
    <property type="entry name" value="Peptidase_M3"/>
    <property type="match status" value="1"/>
</dbReference>
<dbReference type="Proteomes" id="UP000807825">
    <property type="component" value="Unassembled WGS sequence"/>
</dbReference>
<evidence type="ECO:0000313" key="9">
    <source>
        <dbReference type="Proteomes" id="UP000807825"/>
    </source>
</evidence>
<dbReference type="Gene3D" id="1.10.1370.30">
    <property type="match status" value="1"/>
</dbReference>
<organism evidence="8 9">
    <name type="scientific">Desulfomonile tiedjei</name>
    <dbReference type="NCBI Taxonomy" id="2358"/>
    <lineage>
        <taxon>Bacteria</taxon>
        <taxon>Pseudomonadati</taxon>
        <taxon>Thermodesulfobacteriota</taxon>
        <taxon>Desulfomonilia</taxon>
        <taxon>Desulfomonilales</taxon>
        <taxon>Desulfomonilaceae</taxon>
        <taxon>Desulfomonile</taxon>
    </lineage>
</organism>
<keyword evidence="1 6" id="KW-0645">Protease</keyword>
<comment type="caution">
    <text evidence="8">The sequence shown here is derived from an EMBL/GenBank/DDBJ whole genome shotgun (WGS) entry which is preliminary data.</text>
</comment>
<dbReference type="GO" id="GO:0004222">
    <property type="term" value="F:metalloendopeptidase activity"/>
    <property type="evidence" value="ECO:0007669"/>
    <property type="project" value="InterPro"/>
</dbReference>
<dbReference type="EMBL" id="JACRDE010000369">
    <property type="protein sequence ID" value="MBI5250611.1"/>
    <property type="molecule type" value="Genomic_DNA"/>
</dbReference>
<keyword evidence="2 6" id="KW-0479">Metal-binding</keyword>
<comment type="similarity">
    <text evidence="6">Belongs to the peptidase M3 family.</text>
</comment>
<evidence type="ECO:0000256" key="5">
    <source>
        <dbReference type="ARBA" id="ARBA00023049"/>
    </source>
</evidence>
<dbReference type="InterPro" id="IPR011976">
    <property type="entry name" value="Pept_M3B_oligopep-rel"/>
</dbReference>
<evidence type="ECO:0000256" key="2">
    <source>
        <dbReference type="ARBA" id="ARBA00022723"/>
    </source>
</evidence>
<keyword evidence="4 6" id="KW-0862">Zinc</keyword>
<evidence type="ECO:0000256" key="3">
    <source>
        <dbReference type="ARBA" id="ARBA00022801"/>
    </source>
</evidence>
<sequence length="566" mass="65684">MFDSLPVDPEVLKHWTWADFEPYYQDLVQRNITSGQITNFLSDWTRISEAVEETYSRLHVAMTKNTADKEAEELFHTFLDNVFPPSEEAEQKLKSKLLDLGTEPPRFEIPLMRMRTDAEIFREENLPLQVREHKLSTEYDKIIGAQTVQWEGKEVTIVQLRPIFQKTDRSMRENAWRLAMDRQLTDRGAIGDLWQQFMEIRLQQAANAGFSDYRSFRWKQYHRFDYTPHDCLRFHEAIERAVVPAAMRVAERRKRLLGMESLRPWDMDVDPLGRPPLAPFREVSELKVRVASMFYNLDETLGRYFDTMVREDLLDLDNRKNKAPGGYCTEFAVAKRPFIFMNAVGIHDDVQTLLHESGHGFHVFERSHLPFHQQHSVGMEFSEVASMGMELLASPYLSEEKGGFYSLADAARALVEHLEHGIMFWPYMAAVDAFQHWVYVHPEESSLPSNCDAQWKMLSERFMPWVDWTGLEQEHITGWQRKLHIHVVPFYYVEYGIAQLGAVQVWRNSLKDEAAAVKAYRDSLALGGTVALPSLFEAAGARFAFDSDMLGAAVSLMEQKLEKLRQ</sequence>
<evidence type="ECO:0000256" key="6">
    <source>
        <dbReference type="RuleBase" id="RU003435"/>
    </source>
</evidence>
<accession>A0A9D6V201</accession>
<reference evidence="8" key="1">
    <citation type="submission" date="2020-07" db="EMBL/GenBank/DDBJ databases">
        <title>Huge and variable diversity of episymbiotic CPR bacteria and DPANN archaea in groundwater ecosystems.</title>
        <authorList>
            <person name="He C.Y."/>
            <person name="Keren R."/>
            <person name="Whittaker M."/>
            <person name="Farag I.F."/>
            <person name="Doudna J."/>
            <person name="Cate J.H.D."/>
            <person name="Banfield J.F."/>
        </authorList>
    </citation>
    <scope>NUCLEOTIDE SEQUENCE</scope>
    <source>
        <strain evidence="8">NC_groundwater_1664_Pr3_B-0.1um_52_9</strain>
    </source>
</reference>
<feature type="domain" description="Peptidase M3A/M3B catalytic" evidence="7">
    <location>
        <begin position="165"/>
        <end position="550"/>
    </location>
</feature>
<comment type="cofactor">
    <cofactor evidence="6">
        <name>Zn(2+)</name>
        <dbReference type="ChEBI" id="CHEBI:29105"/>
    </cofactor>
    <text evidence="6">Binds 1 zinc ion.</text>
</comment>
<dbReference type="CDD" id="cd09606">
    <property type="entry name" value="M3B_PepF"/>
    <property type="match status" value="1"/>
</dbReference>
<dbReference type="SUPFAM" id="SSF55486">
    <property type="entry name" value="Metalloproteases ('zincins'), catalytic domain"/>
    <property type="match status" value="1"/>
</dbReference>
<dbReference type="GO" id="GO:0006508">
    <property type="term" value="P:proteolysis"/>
    <property type="evidence" value="ECO:0007669"/>
    <property type="project" value="UniProtKB-KW"/>
</dbReference>
<keyword evidence="5 6" id="KW-0482">Metalloprotease</keyword>
<protein>
    <submittedName>
        <fullName evidence="8">M3 family oligoendopeptidase</fullName>
    </submittedName>
</protein>
<evidence type="ECO:0000256" key="4">
    <source>
        <dbReference type="ARBA" id="ARBA00022833"/>
    </source>
</evidence>
<evidence type="ECO:0000313" key="8">
    <source>
        <dbReference type="EMBL" id="MBI5250611.1"/>
    </source>
</evidence>